<dbReference type="AlphaFoldDB" id="L8J9Z5"/>
<accession>L8J9Z5</accession>
<dbReference type="PATRIC" id="fig|1056511.3.peg.3747"/>
<feature type="domain" description="Solute-binding protein family 3/N-terminal" evidence="2">
    <location>
        <begin position="30"/>
        <end position="82"/>
    </location>
</feature>
<organism evidence="3 4">
    <name type="scientific">Photobacterium marinum</name>
    <dbReference type="NCBI Taxonomy" id="1056511"/>
    <lineage>
        <taxon>Bacteria</taxon>
        <taxon>Pseudomonadati</taxon>
        <taxon>Pseudomonadota</taxon>
        <taxon>Gammaproteobacteria</taxon>
        <taxon>Vibrionales</taxon>
        <taxon>Vibrionaceae</taxon>
        <taxon>Photobacterium</taxon>
    </lineage>
</organism>
<dbReference type="InterPro" id="IPR001638">
    <property type="entry name" value="Solute-binding_3/MltF_N"/>
</dbReference>
<dbReference type="Gene3D" id="3.40.190.10">
    <property type="entry name" value="Periplasmic binding protein-like II"/>
    <property type="match status" value="3"/>
</dbReference>
<comment type="caution">
    <text evidence="3">The sequence shown here is derived from an EMBL/GenBank/DDBJ whole genome shotgun (WGS) entry which is preliminary data.</text>
</comment>
<dbReference type="OrthoDB" id="6194758at2"/>
<dbReference type="PROSITE" id="PS51257">
    <property type="entry name" value="PROKAR_LIPOPROTEIN"/>
    <property type="match status" value="1"/>
</dbReference>
<keyword evidence="4" id="KW-1185">Reference proteome</keyword>
<dbReference type="SUPFAM" id="SSF53850">
    <property type="entry name" value="Periplasmic binding protein-like II"/>
    <property type="match status" value="1"/>
</dbReference>
<dbReference type="RefSeq" id="WP_007468501.1">
    <property type="nucleotide sequence ID" value="NZ_AMZO01000030.1"/>
</dbReference>
<evidence type="ECO:0000313" key="4">
    <source>
        <dbReference type="Proteomes" id="UP000011134"/>
    </source>
</evidence>
<feature type="chain" id="PRO_5003993677" evidence="1">
    <location>
        <begin position="23"/>
        <end position="251"/>
    </location>
</feature>
<dbReference type="Pfam" id="PF00497">
    <property type="entry name" value="SBP_bac_3"/>
    <property type="match status" value="1"/>
</dbReference>
<reference evidence="3 4" key="1">
    <citation type="submission" date="2012-12" db="EMBL/GenBank/DDBJ databases">
        <title>Genome Assembly of Photobacterium sp. AK15.</title>
        <authorList>
            <person name="Khatri I."/>
            <person name="Vaidya B."/>
            <person name="Srinivas T.N.R."/>
            <person name="Subramanian S."/>
            <person name="Pinnaka A."/>
        </authorList>
    </citation>
    <scope>NUCLEOTIDE SEQUENCE [LARGE SCALE GENOMIC DNA]</scope>
    <source>
        <strain evidence="3 4">AK15</strain>
    </source>
</reference>
<evidence type="ECO:0000313" key="3">
    <source>
        <dbReference type="EMBL" id="ELR64242.1"/>
    </source>
</evidence>
<sequence>MNKFFPIASALTLACSSFSVSADTINYYVIAKQAEPFQIENANGTHSGIVTDIVKAIFKDSKYEMDYHTYPFNRMISLLEAGGKPNWVTYGSPDWGGVQAENLSDLPIYNVRHVLVSSHKDPFEFKSMDDLTDKVVVVLHGFDYPQLMPYFNSGQVEELRVKDYNAAFRVIKKLPGDTTFVEMASRVKYNLTKQNETLADFDIQNFSSVIPDYPIYLAFDPKMDSKIQNFINKRLKDLKSTGKLDQIISHY</sequence>
<proteinExistence type="predicted"/>
<evidence type="ECO:0000259" key="2">
    <source>
        <dbReference type="Pfam" id="PF00497"/>
    </source>
</evidence>
<name>L8J9Z5_9GAMM</name>
<gene>
    <name evidence="3" type="ORF">C942_02824</name>
</gene>
<keyword evidence="1" id="KW-0732">Signal</keyword>
<dbReference type="Proteomes" id="UP000011134">
    <property type="component" value="Unassembled WGS sequence"/>
</dbReference>
<evidence type="ECO:0000256" key="1">
    <source>
        <dbReference type="SAM" id="SignalP"/>
    </source>
</evidence>
<protein>
    <submittedName>
        <fullName evidence="3">ABC-type amino acid transport/signal transduction system</fullName>
    </submittedName>
</protein>
<feature type="signal peptide" evidence="1">
    <location>
        <begin position="1"/>
        <end position="22"/>
    </location>
</feature>
<dbReference type="EMBL" id="AMZO01000030">
    <property type="protein sequence ID" value="ELR64242.1"/>
    <property type="molecule type" value="Genomic_DNA"/>
</dbReference>